<evidence type="ECO:0000313" key="3">
    <source>
        <dbReference type="Proteomes" id="UP001165962"/>
    </source>
</evidence>
<evidence type="ECO:0000259" key="1">
    <source>
        <dbReference type="Pfam" id="PF04233"/>
    </source>
</evidence>
<comment type="caution">
    <text evidence="2">The sequence shown here is derived from an EMBL/GenBank/DDBJ whole genome shotgun (WGS) entry which is preliminary data.</text>
</comment>
<gene>
    <name evidence="2" type="ORF">G9U52_27325</name>
</gene>
<dbReference type="EMBL" id="JAAOIW010000012">
    <property type="protein sequence ID" value="NHN33532.1"/>
    <property type="molecule type" value="Genomic_DNA"/>
</dbReference>
<organism evidence="2 3">
    <name type="scientific">Paenibacillus agricola</name>
    <dbReference type="NCBI Taxonomy" id="2716264"/>
    <lineage>
        <taxon>Bacteria</taxon>
        <taxon>Bacillati</taxon>
        <taxon>Bacillota</taxon>
        <taxon>Bacilli</taxon>
        <taxon>Bacillales</taxon>
        <taxon>Paenibacillaceae</taxon>
        <taxon>Paenibacillus</taxon>
    </lineage>
</organism>
<proteinExistence type="predicted"/>
<dbReference type="Proteomes" id="UP001165962">
    <property type="component" value="Unassembled WGS sequence"/>
</dbReference>
<feature type="domain" description="Phage head morphogenesis" evidence="1">
    <location>
        <begin position="136"/>
        <end position="239"/>
    </location>
</feature>
<name>A0ABX0JAM0_9BACL</name>
<dbReference type="InterPro" id="IPR006528">
    <property type="entry name" value="Phage_head_morphogenesis_dom"/>
</dbReference>
<keyword evidence="3" id="KW-1185">Reference proteome</keyword>
<reference evidence="2" key="1">
    <citation type="submission" date="2020-03" db="EMBL/GenBank/DDBJ databases">
        <title>Draft sequencing of Paenibacilllus sp. S3N08.</title>
        <authorList>
            <person name="Kim D.-U."/>
        </authorList>
    </citation>
    <scope>NUCLEOTIDE SEQUENCE</scope>
    <source>
        <strain evidence="2">S3N08</strain>
    </source>
</reference>
<dbReference type="Pfam" id="PF04233">
    <property type="entry name" value="Phage_Mu_F"/>
    <property type="match status" value="1"/>
</dbReference>
<dbReference type="NCBIfam" id="TIGR01641">
    <property type="entry name" value="phageSPP1_gp7"/>
    <property type="match status" value="1"/>
</dbReference>
<accession>A0ABX0JAM0</accession>
<sequence length="275" mass="30641">MASLWAPKRRIEQAYQRSLRSAMQSLANLLAGLNDPSEIIRAMRAFANSKGFLAYAQATAMKMVTHLFSDSGRTWRQAAAKNSQGRRIYEALQKELAGPLGAAVMHQVNRNAELIGSMPLDLARKATQHILEESLKGTRSSSIAEQLKLLFPDMSNAQAALIARTESSKTSTALTEARSLGMGVHWYVWKTSEDSRVRDSHARMDGVLVNWNDPPSPELLDGMKSYGHYHCGGIFNCRCYPEPVIDLDLIAWPAKVYRNGSITRMTRKQFEQIAA</sequence>
<protein>
    <submittedName>
        <fullName evidence="2">Minor capsid protein</fullName>
    </submittedName>
</protein>
<evidence type="ECO:0000313" key="2">
    <source>
        <dbReference type="EMBL" id="NHN33532.1"/>
    </source>
</evidence>